<name>A0A6G8PSS0_9ACTN</name>
<reference evidence="1 2" key="1">
    <citation type="submission" date="2019-10" db="EMBL/GenBank/DDBJ databases">
        <title>Rubrobacter sp nov SCSIO 52915 isolated from a deep-sea sediment in the South China Sea.</title>
        <authorList>
            <person name="Chen R.W."/>
        </authorList>
    </citation>
    <scope>NUCLEOTIDE SEQUENCE [LARGE SCALE GENOMIC DNA]</scope>
    <source>
        <strain evidence="1 2">SCSIO 52915</strain>
    </source>
</reference>
<dbReference type="Pfam" id="PF18854">
    <property type="entry name" value="baeRF_family10"/>
    <property type="match status" value="1"/>
</dbReference>
<keyword evidence="2" id="KW-1185">Reference proteome</keyword>
<dbReference type="EMBL" id="CP045121">
    <property type="protein sequence ID" value="QIN77373.1"/>
    <property type="molecule type" value="Genomic_DNA"/>
</dbReference>
<dbReference type="InterPro" id="IPR041202">
    <property type="entry name" value="BaeRF_family10"/>
</dbReference>
<dbReference type="AlphaFoldDB" id="A0A6G8PSS0"/>
<dbReference type="RefSeq" id="WP_166395051.1">
    <property type="nucleotide sequence ID" value="NZ_CP045121.1"/>
</dbReference>
<dbReference type="KEGG" id="rmar:GBA65_01325"/>
<evidence type="ECO:0000313" key="2">
    <source>
        <dbReference type="Proteomes" id="UP000502706"/>
    </source>
</evidence>
<organism evidence="1 2">
    <name type="scientific">Rubrobacter marinus</name>
    <dbReference type="NCBI Taxonomy" id="2653852"/>
    <lineage>
        <taxon>Bacteria</taxon>
        <taxon>Bacillati</taxon>
        <taxon>Actinomycetota</taxon>
        <taxon>Rubrobacteria</taxon>
        <taxon>Rubrobacterales</taxon>
        <taxon>Rubrobacteraceae</taxon>
        <taxon>Rubrobacter</taxon>
    </lineage>
</organism>
<dbReference type="Proteomes" id="UP000502706">
    <property type="component" value="Chromosome"/>
</dbReference>
<protein>
    <recommendedName>
        <fullName evidence="3">Peptide chain release factor subunit 1</fullName>
    </recommendedName>
</protein>
<proteinExistence type="predicted"/>
<accession>A0A6G8PSS0</accession>
<gene>
    <name evidence="1" type="ORF">GBA65_01325</name>
</gene>
<dbReference type="InterPro" id="IPR042226">
    <property type="entry name" value="eFR1_2_sf"/>
</dbReference>
<sequence>MAAQAEEIKKLKERLDAHEGPVLSVYLSVNPRYNTNQGQAYKIRLKDAFKGIEDLPEEVASPVREDVEGGTPPPGARTLVFFVAADGLFERYALQVDLPEVVRFGDPHVAPLVLAVDEHEPYGVAIVEAEEFRFFVSTPPVIPEEDRGETVGSGFFREVDLKPTGMYPVSGGSSDMDPAGRKQDANLHRFYKQAGEVTQKVVFGDNVRRLIIAGTKERTSPFREALPQQVQDRVVAEEHLATGAALGEIFERIEGVVEHVEREEEAELLNAARENGVRGIKDTVEALQEGRVYQILALWGLDAEIRWCDHDELAITEVAREECPYCGRETRVRPLNDVLVDLAAARDARVEYFVAHNEVAATPNEDIEKERVPDEPADVLRQEFEGLAGLLRY</sequence>
<evidence type="ECO:0008006" key="3">
    <source>
        <dbReference type="Google" id="ProtNLM"/>
    </source>
</evidence>
<dbReference type="Gene3D" id="3.30.420.60">
    <property type="entry name" value="eRF1 domain 2"/>
    <property type="match status" value="1"/>
</dbReference>
<evidence type="ECO:0000313" key="1">
    <source>
        <dbReference type="EMBL" id="QIN77373.1"/>
    </source>
</evidence>